<reference evidence="1" key="1">
    <citation type="submission" date="2023-10" db="EMBL/GenBank/DDBJ databases">
        <authorList>
            <person name="Chen Y."/>
            <person name="Shah S."/>
            <person name="Dougan E. K."/>
            <person name="Thang M."/>
            <person name="Chan C."/>
        </authorList>
    </citation>
    <scope>NUCLEOTIDE SEQUENCE [LARGE SCALE GENOMIC DNA]</scope>
</reference>
<evidence type="ECO:0000313" key="2">
    <source>
        <dbReference type="Proteomes" id="UP001189429"/>
    </source>
</evidence>
<organism evidence="1 2">
    <name type="scientific">Prorocentrum cordatum</name>
    <dbReference type="NCBI Taxonomy" id="2364126"/>
    <lineage>
        <taxon>Eukaryota</taxon>
        <taxon>Sar</taxon>
        <taxon>Alveolata</taxon>
        <taxon>Dinophyceae</taxon>
        <taxon>Prorocentrales</taxon>
        <taxon>Prorocentraceae</taxon>
        <taxon>Prorocentrum</taxon>
    </lineage>
</organism>
<name>A0ABN9T430_9DINO</name>
<gene>
    <name evidence="1" type="ORF">PCOR1329_LOCUS35364</name>
</gene>
<dbReference type="Proteomes" id="UP001189429">
    <property type="component" value="Unassembled WGS sequence"/>
</dbReference>
<evidence type="ECO:0000313" key="1">
    <source>
        <dbReference type="EMBL" id="CAK0839756.1"/>
    </source>
</evidence>
<proteinExistence type="predicted"/>
<accession>A0ABN9T430</accession>
<sequence>MATAGGPPRLPRGVRRREAAATAQVKFTALQNRIIELEQQGRMCSDADVYCRLLAIMPVLAEVSARRRSDTAVSSRLEVVMRNVAMHMFDVPMGWLQGLTYKDQTRAQRGGRGQGRRGVPIVESTLSRRLSKGPLRGMAALPLPQLPEAAAGDQALSEVEVTSEMSTFDSAEFTHPSGLGDAEAAAAVAAAEEHLLWVAQPVRELLQVRSAEQPCVPTERPYARRRARRDEEEHLLWVGHPAQELLQVRAAEPPLVPAERPFVRRREWRASEGTAGIRGIGPPSCATCKQQ</sequence>
<keyword evidence="2" id="KW-1185">Reference proteome</keyword>
<protein>
    <submittedName>
        <fullName evidence="1">Uncharacterized protein</fullName>
    </submittedName>
</protein>
<dbReference type="EMBL" id="CAUYUJ010014321">
    <property type="protein sequence ID" value="CAK0839756.1"/>
    <property type="molecule type" value="Genomic_DNA"/>
</dbReference>
<comment type="caution">
    <text evidence="1">The sequence shown here is derived from an EMBL/GenBank/DDBJ whole genome shotgun (WGS) entry which is preliminary data.</text>
</comment>